<dbReference type="CDD" id="cd09598">
    <property type="entry name" value="M4_like"/>
    <property type="match status" value="1"/>
</dbReference>
<evidence type="ECO:0008006" key="3">
    <source>
        <dbReference type="Google" id="ProtNLM"/>
    </source>
</evidence>
<organism evidence="1 2">
    <name type="scientific">Pseudomonas schmalbachii</name>
    <dbReference type="NCBI Taxonomy" id="2816993"/>
    <lineage>
        <taxon>Bacteria</taxon>
        <taxon>Pseudomonadati</taxon>
        <taxon>Pseudomonadota</taxon>
        <taxon>Gammaproteobacteria</taxon>
        <taxon>Pseudomonadales</taxon>
        <taxon>Pseudomonadaceae</taxon>
        <taxon>Pseudomonas</taxon>
    </lineage>
</organism>
<reference evidence="1 2" key="1">
    <citation type="submission" date="2020-12" db="EMBL/GenBank/DDBJ databases">
        <title>Pseudomonas schmalbachii sp. nov. isolated from millipede gut.</title>
        <authorList>
            <person name="Shelomi M."/>
        </authorList>
    </citation>
    <scope>NUCLEOTIDE SEQUENCE [LARGE SCALE GENOMIC DNA]</scope>
    <source>
        <strain evidence="1 2">Milli4</strain>
    </source>
</reference>
<sequence length="634" mass="71804">MAKSDYPTPAMRKLRVYAFDPQAATLMETAQISHATIEIPWEARWEAPVTPGPTNEYLEVIDIDPASGQFYEPLDLNHPHVLAQDGLPPSEGDPRFHQQMVFAVAMKTIKVFERALGRRIFWADRKLTVNGRTTYKRVEKLRIYPHALREANAYYSPDKKALLFGYFKASLTDPGVNLPGGWVFTALSHDIIAHETTHAILDGLHRRYREPTSIDSLAFHEAFADIVALLMHFTLPEAVSSQLASRRGDLSERTWLSGLARQFGEATGRYAALREAIDDKTDGQPDPTRLAKLNEPHERGAILVAAVFDAFVTIYQQRTADLFRLAGVDGTHKALPNELVTRLTHEAVKTADHVLRMCIRALDYLPPVDVRFGEYLRAIITADTDLVPNDPLNYRLAMIQAFRRRGILPDKTLSLAPDSLLWQTPTGKLAALRLAVASTDRVGNVRLDLTPQYRRAKSYEQAEDNRLRIWQWLMECKGERSEWEQALGVFLVSESATHVLGTLRPNRVGDAPAVEVHAVRSSRRSGPEGQDLRQLIVEVTQKREGYFDAEYQQRRDAEALERHEDGDFIFRGGATLIIDLRDGALRYVIRKRIDDDDRLKDHRRFLQVGSNGLAMTYRGVRDDDNPFAMTHRGV</sequence>
<accession>A0ABS3TM75</accession>
<dbReference type="SUPFAM" id="SSF55486">
    <property type="entry name" value="Metalloproteases ('zincins'), catalytic domain"/>
    <property type="match status" value="1"/>
</dbReference>
<dbReference type="Proteomes" id="UP000669060">
    <property type="component" value="Unassembled WGS sequence"/>
</dbReference>
<name>A0ABS3TM75_9PSED</name>
<comment type="caution">
    <text evidence="1">The sequence shown here is derived from an EMBL/GenBank/DDBJ whole genome shotgun (WGS) entry which is preliminary data.</text>
</comment>
<keyword evidence="2" id="KW-1185">Reference proteome</keyword>
<protein>
    <recommendedName>
        <fullName evidence="3">Peptidase M4</fullName>
    </recommendedName>
</protein>
<gene>
    <name evidence="1" type="ORF">JFY56_05995</name>
</gene>
<dbReference type="RefSeq" id="WP_208312620.1">
    <property type="nucleotide sequence ID" value="NZ_JAELYA010000002.1"/>
</dbReference>
<dbReference type="EMBL" id="JAELYA010000002">
    <property type="protein sequence ID" value="MBO3274767.1"/>
    <property type="molecule type" value="Genomic_DNA"/>
</dbReference>
<proteinExistence type="predicted"/>
<evidence type="ECO:0000313" key="1">
    <source>
        <dbReference type="EMBL" id="MBO3274767.1"/>
    </source>
</evidence>
<evidence type="ECO:0000313" key="2">
    <source>
        <dbReference type="Proteomes" id="UP000669060"/>
    </source>
</evidence>